<sequence length="213" mass="23881">MSETDNNGLLVLIPAENEAPEGFVPAVDIVAVHGLNGHRINTWRCSDLGNGTSWLNNKEMLPSRIPKARIMTFGYGAGDTSEVQVISRVRELALELLQSLHEKREDQVRTVDTTSRPDPSWRSAFAHTWKLQKSTVPLIFICHSLGGLVVKELLCIANQDHEGPYFPIAMRTENLVSVCSRPYTYRELMASRFSSERRIRQTVGLLGMTCCLI</sequence>
<dbReference type="InterPro" id="IPR029058">
    <property type="entry name" value="AB_hydrolase_fold"/>
</dbReference>
<organism evidence="1 2">
    <name type="scientific">Sphaerosporella brunnea</name>
    <dbReference type="NCBI Taxonomy" id="1250544"/>
    <lineage>
        <taxon>Eukaryota</taxon>
        <taxon>Fungi</taxon>
        <taxon>Dikarya</taxon>
        <taxon>Ascomycota</taxon>
        <taxon>Pezizomycotina</taxon>
        <taxon>Pezizomycetes</taxon>
        <taxon>Pezizales</taxon>
        <taxon>Pyronemataceae</taxon>
        <taxon>Sphaerosporella</taxon>
    </lineage>
</organism>
<reference evidence="1 2" key="1">
    <citation type="submission" date="2019-09" db="EMBL/GenBank/DDBJ databases">
        <title>Draft genome of the ectomycorrhizal ascomycete Sphaerosporella brunnea.</title>
        <authorList>
            <consortium name="DOE Joint Genome Institute"/>
            <person name="Benucci G.M."/>
            <person name="Marozzi G."/>
            <person name="Antonielli L."/>
            <person name="Sanchez S."/>
            <person name="Marco P."/>
            <person name="Wang X."/>
            <person name="Falini L.B."/>
            <person name="Barry K."/>
            <person name="Haridas S."/>
            <person name="Lipzen A."/>
            <person name="Labutti K."/>
            <person name="Grigoriev I.V."/>
            <person name="Murat C."/>
            <person name="Martin F."/>
            <person name="Albertini E."/>
            <person name="Donnini D."/>
            <person name="Bonito G."/>
        </authorList>
    </citation>
    <scope>NUCLEOTIDE SEQUENCE [LARGE SCALE GENOMIC DNA]</scope>
    <source>
        <strain evidence="1 2">Sb_GMNB300</strain>
    </source>
</reference>
<gene>
    <name evidence="1" type="ORF">FN846DRAFT_4182</name>
</gene>
<comment type="caution">
    <text evidence="1">The sequence shown here is derived from an EMBL/GenBank/DDBJ whole genome shotgun (WGS) entry which is preliminary data.</text>
</comment>
<evidence type="ECO:0000313" key="1">
    <source>
        <dbReference type="EMBL" id="KAA8915033.1"/>
    </source>
</evidence>
<dbReference type="PANTHER" id="PTHR48182">
    <property type="entry name" value="PROTEIN SERAC1"/>
    <property type="match status" value="1"/>
</dbReference>
<dbReference type="Proteomes" id="UP000326924">
    <property type="component" value="Unassembled WGS sequence"/>
</dbReference>
<dbReference type="SUPFAM" id="SSF53474">
    <property type="entry name" value="alpha/beta-Hydrolases"/>
    <property type="match status" value="1"/>
</dbReference>
<name>A0A5J5FBH3_9PEZI</name>
<proteinExistence type="predicted"/>
<dbReference type="Gene3D" id="3.40.50.1820">
    <property type="entry name" value="alpha/beta hydrolase"/>
    <property type="match status" value="1"/>
</dbReference>
<dbReference type="PANTHER" id="PTHR48182:SF3">
    <property type="entry name" value="DUF676 DOMAIN-CONTAINING PROTEIN"/>
    <property type="match status" value="1"/>
</dbReference>
<dbReference type="EMBL" id="VXIS01000001">
    <property type="protein sequence ID" value="KAA8915033.1"/>
    <property type="molecule type" value="Genomic_DNA"/>
</dbReference>
<protein>
    <recommendedName>
        <fullName evidence="3">DUF676 domain-containing protein</fullName>
    </recommendedName>
</protein>
<accession>A0A5J5FBH3</accession>
<evidence type="ECO:0008006" key="3">
    <source>
        <dbReference type="Google" id="ProtNLM"/>
    </source>
</evidence>
<keyword evidence="2" id="KW-1185">Reference proteome</keyword>
<evidence type="ECO:0000313" key="2">
    <source>
        <dbReference type="Proteomes" id="UP000326924"/>
    </source>
</evidence>
<dbReference type="OrthoDB" id="7464126at2759"/>
<dbReference type="InParanoid" id="A0A5J5FBH3"/>
<dbReference type="InterPro" id="IPR052374">
    <property type="entry name" value="SERAC1"/>
</dbReference>
<dbReference type="AlphaFoldDB" id="A0A5J5FBH3"/>